<dbReference type="STRING" id="6290.A0A0N4VYB9"/>
<dbReference type="AlphaFoldDB" id="A0A0N4VYB9"/>
<reference evidence="3" key="1">
    <citation type="submission" date="2017-02" db="UniProtKB">
        <authorList>
            <consortium name="WormBaseParasite"/>
        </authorList>
    </citation>
    <scope>IDENTIFICATION</scope>
</reference>
<dbReference type="Proteomes" id="UP000268014">
    <property type="component" value="Unassembled WGS sequence"/>
</dbReference>
<dbReference type="WBParaSite" id="HPLM_0000229001-mRNA-1">
    <property type="protein sequence ID" value="HPLM_0000229001-mRNA-1"/>
    <property type="gene ID" value="HPLM_0000229001"/>
</dbReference>
<dbReference type="GO" id="GO:0000132">
    <property type="term" value="P:establishment of mitotic spindle orientation"/>
    <property type="evidence" value="ECO:0007669"/>
    <property type="project" value="TreeGrafter"/>
</dbReference>
<accession>A0A0N4VYB9</accession>
<sequence length="169" mass="20089">MVQPRLHNKCDTLPIAAFETIHLSTYQPEFFTAYCRLSIFLEHYLMVCQYQQRKCLLENDVRVYKTLHEGISQYQKKLDEIWKKSRWISRIASEARAKRIKSVIESDFLSYYSIQCICCYSYRIRLPCHLDSLPDPPRPTHLLSFPPSSFEFWKHCSLDLSIRQQLSSS</sequence>
<dbReference type="InterPro" id="IPR039269">
    <property type="entry name" value="ANKFN1"/>
</dbReference>
<name>A0A0N4VYB9_HAEPC</name>
<gene>
    <name evidence="1" type="ORF">HPLM_LOCUS2285</name>
</gene>
<evidence type="ECO:0000313" key="3">
    <source>
        <dbReference type="WBParaSite" id="HPLM_0000229001-mRNA-1"/>
    </source>
</evidence>
<protein>
    <submittedName>
        <fullName evidence="1 3">Uncharacterized protein</fullName>
    </submittedName>
</protein>
<dbReference type="PANTHER" id="PTHR21437:SF1">
    <property type="entry name" value="WIDE AWAKE"/>
    <property type="match status" value="1"/>
</dbReference>
<evidence type="ECO:0000313" key="1">
    <source>
        <dbReference type="EMBL" id="VDO13944.1"/>
    </source>
</evidence>
<proteinExistence type="predicted"/>
<organism evidence="3">
    <name type="scientific">Haemonchus placei</name>
    <name type="common">Barber's pole worm</name>
    <dbReference type="NCBI Taxonomy" id="6290"/>
    <lineage>
        <taxon>Eukaryota</taxon>
        <taxon>Metazoa</taxon>
        <taxon>Ecdysozoa</taxon>
        <taxon>Nematoda</taxon>
        <taxon>Chromadorea</taxon>
        <taxon>Rhabditida</taxon>
        <taxon>Rhabditina</taxon>
        <taxon>Rhabditomorpha</taxon>
        <taxon>Strongyloidea</taxon>
        <taxon>Trichostrongylidae</taxon>
        <taxon>Haemonchus</taxon>
    </lineage>
</organism>
<dbReference type="PANTHER" id="PTHR21437">
    <property type="entry name" value="WIDE AWAKE"/>
    <property type="match status" value="1"/>
</dbReference>
<dbReference type="OrthoDB" id="2428204at2759"/>
<keyword evidence="2" id="KW-1185">Reference proteome</keyword>
<dbReference type="GO" id="GO:0005819">
    <property type="term" value="C:spindle"/>
    <property type="evidence" value="ECO:0007669"/>
    <property type="project" value="TreeGrafter"/>
</dbReference>
<dbReference type="EMBL" id="UZAF01004419">
    <property type="protein sequence ID" value="VDO13944.1"/>
    <property type="molecule type" value="Genomic_DNA"/>
</dbReference>
<reference evidence="1 2" key="2">
    <citation type="submission" date="2018-11" db="EMBL/GenBank/DDBJ databases">
        <authorList>
            <consortium name="Pathogen Informatics"/>
        </authorList>
    </citation>
    <scope>NUCLEOTIDE SEQUENCE [LARGE SCALE GENOMIC DNA]</scope>
    <source>
        <strain evidence="1 2">MHpl1</strain>
    </source>
</reference>
<evidence type="ECO:0000313" key="2">
    <source>
        <dbReference type="Proteomes" id="UP000268014"/>
    </source>
</evidence>
<dbReference type="GO" id="GO:0061172">
    <property type="term" value="P:regulation of establishment of bipolar cell polarity"/>
    <property type="evidence" value="ECO:0007669"/>
    <property type="project" value="TreeGrafter"/>
</dbReference>